<dbReference type="GO" id="GO:0016491">
    <property type="term" value="F:oxidoreductase activity"/>
    <property type="evidence" value="ECO:0007669"/>
    <property type="project" value="InterPro"/>
</dbReference>
<proteinExistence type="predicted"/>
<evidence type="ECO:0000259" key="4">
    <source>
        <dbReference type="PROSITE" id="PS00497"/>
    </source>
</evidence>
<dbReference type="PROSITE" id="PS00497">
    <property type="entry name" value="TYROSINASE_1"/>
    <property type="match status" value="1"/>
</dbReference>
<feature type="domain" description="Tyrosinase copper-binding" evidence="4">
    <location>
        <begin position="102"/>
        <end position="119"/>
    </location>
</feature>
<dbReference type="Pfam" id="PF00264">
    <property type="entry name" value="Tyrosinase"/>
    <property type="match status" value="1"/>
</dbReference>
<dbReference type="PANTHER" id="PTHR11474:SF126">
    <property type="entry name" value="TYROSINASE-LIKE PROTEIN TYR-1-RELATED"/>
    <property type="match status" value="1"/>
</dbReference>
<name>A0A2T6ZP66_TUBBO</name>
<dbReference type="EMBL" id="NESQ01000156">
    <property type="protein sequence ID" value="PUU77273.1"/>
    <property type="molecule type" value="Genomic_DNA"/>
</dbReference>
<dbReference type="AlphaFoldDB" id="A0A2T6ZP66"/>
<dbReference type="SUPFAM" id="SSF48056">
    <property type="entry name" value="Di-copper centre-containing domain"/>
    <property type="match status" value="1"/>
</dbReference>
<feature type="signal peptide" evidence="3">
    <location>
        <begin position="1"/>
        <end position="26"/>
    </location>
</feature>
<keyword evidence="7" id="KW-1185">Reference proteome</keyword>
<dbReference type="STRING" id="42251.A0A2T6ZP66"/>
<dbReference type="PANTHER" id="PTHR11474">
    <property type="entry name" value="TYROSINASE FAMILY MEMBER"/>
    <property type="match status" value="1"/>
</dbReference>
<keyword evidence="3" id="KW-0732">Signal</keyword>
<dbReference type="InterPro" id="IPR008922">
    <property type="entry name" value="Di-copper_centre_dom_sf"/>
</dbReference>
<dbReference type="Gene3D" id="1.10.1280.10">
    <property type="entry name" value="Di-copper center containing domain from catechol oxidase"/>
    <property type="match status" value="1"/>
</dbReference>
<dbReference type="Proteomes" id="UP000244722">
    <property type="component" value="Unassembled WGS sequence"/>
</dbReference>
<evidence type="ECO:0000256" key="2">
    <source>
        <dbReference type="ARBA" id="ARBA00023008"/>
    </source>
</evidence>
<comment type="caution">
    <text evidence="6">The sequence shown here is derived from an EMBL/GenBank/DDBJ whole genome shotgun (WGS) entry which is preliminary data.</text>
</comment>
<reference evidence="6 7" key="1">
    <citation type="submission" date="2017-04" db="EMBL/GenBank/DDBJ databases">
        <title>Draft genome sequence of Tuber borchii Vittad., a whitish edible truffle.</title>
        <authorList>
            <consortium name="DOE Joint Genome Institute"/>
            <person name="Murat C."/>
            <person name="Kuo A."/>
            <person name="Barry K.W."/>
            <person name="Clum A."/>
            <person name="Dockter R.B."/>
            <person name="Fauchery L."/>
            <person name="Iotti M."/>
            <person name="Kohler A."/>
            <person name="Labutti K."/>
            <person name="Lindquist E.A."/>
            <person name="Lipzen A."/>
            <person name="Ohm R.A."/>
            <person name="Wang M."/>
            <person name="Grigoriev I.V."/>
            <person name="Zambonelli A."/>
            <person name="Martin F.M."/>
        </authorList>
    </citation>
    <scope>NUCLEOTIDE SEQUENCE [LARGE SCALE GENOMIC DNA]</scope>
    <source>
        <strain evidence="6 7">Tbo3840</strain>
    </source>
</reference>
<sequence length="342" mass="38177">MYKLRVISFFSIFFLCIASLSPTAPALLSQRGNTNSLASGSCDRPVPRKEWRALQPDEKKSYIDAVLCLQGLPAALSSTIPGAVSRFDDFVGLHISQMEKVHLNGQFLPWHRYFTAVFEDSLRIHCGYAGGQPYWDWTLDIKPGKAFADSPVFSPTDGFGGNGPYIPCAEQPYNLFCLTNGTGGGCVSDGPFKKAVLHLGPGRNIESNNHCLTRNFHPQFPARWLSEAEVNRTMAEGSYGRFWRHLEGMFEVERMGLHGAGHLGIGDPLFYLHHANLDRLWWKWQEQNPQPRLKEVSGPVSQKQGAGNVTLSYVIDFGKIAGKVNIADVMHIKQKVLCYDYP</sequence>
<evidence type="ECO:0000259" key="5">
    <source>
        <dbReference type="PROSITE" id="PS00498"/>
    </source>
</evidence>
<evidence type="ECO:0000256" key="3">
    <source>
        <dbReference type="SAM" id="SignalP"/>
    </source>
</evidence>
<dbReference type="PRINTS" id="PR00092">
    <property type="entry name" value="TYROSINASE"/>
</dbReference>
<protein>
    <recommendedName>
        <fullName evidence="4 5">Tyrosinase copper-binding domain-containing protein</fullName>
    </recommendedName>
</protein>
<feature type="chain" id="PRO_5015426531" description="Tyrosinase copper-binding domain-containing protein" evidence="3">
    <location>
        <begin position="27"/>
        <end position="342"/>
    </location>
</feature>
<organism evidence="6 7">
    <name type="scientific">Tuber borchii</name>
    <name type="common">White truffle</name>
    <dbReference type="NCBI Taxonomy" id="42251"/>
    <lineage>
        <taxon>Eukaryota</taxon>
        <taxon>Fungi</taxon>
        <taxon>Dikarya</taxon>
        <taxon>Ascomycota</taxon>
        <taxon>Pezizomycotina</taxon>
        <taxon>Pezizomycetes</taxon>
        <taxon>Pezizales</taxon>
        <taxon>Tuberaceae</taxon>
        <taxon>Tuber</taxon>
    </lineage>
</organism>
<keyword evidence="1" id="KW-0479">Metal-binding</keyword>
<dbReference type="GO" id="GO:0046872">
    <property type="term" value="F:metal ion binding"/>
    <property type="evidence" value="ECO:0007669"/>
    <property type="project" value="UniProtKB-KW"/>
</dbReference>
<dbReference type="PROSITE" id="PS00498">
    <property type="entry name" value="TYROSINASE_2"/>
    <property type="match status" value="1"/>
</dbReference>
<dbReference type="OrthoDB" id="6132182at2759"/>
<evidence type="ECO:0000313" key="7">
    <source>
        <dbReference type="Proteomes" id="UP000244722"/>
    </source>
</evidence>
<gene>
    <name evidence="6" type="ORF">B9Z19DRAFT_1101938</name>
</gene>
<dbReference type="InterPro" id="IPR002227">
    <property type="entry name" value="Tyrosinase_Cu-bd"/>
</dbReference>
<accession>A0A2T6ZP66</accession>
<evidence type="ECO:0000256" key="1">
    <source>
        <dbReference type="ARBA" id="ARBA00022723"/>
    </source>
</evidence>
<keyword evidence="2" id="KW-0186">Copper</keyword>
<evidence type="ECO:0000313" key="6">
    <source>
        <dbReference type="EMBL" id="PUU77273.1"/>
    </source>
</evidence>
<dbReference type="InterPro" id="IPR050316">
    <property type="entry name" value="Tyrosinase/Hemocyanin"/>
</dbReference>
<feature type="domain" description="Tyrosinase copper-binding" evidence="5">
    <location>
        <begin position="267"/>
        <end position="278"/>
    </location>
</feature>